<name>A0A0L6UYE4_9BASI</name>
<dbReference type="VEuPathDB" id="FungiDB:VP01_3205g1"/>
<dbReference type="Proteomes" id="UP000037035">
    <property type="component" value="Unassembled WGS sequence"/>
</dbReference>
<feature type="compositionally biased region" description="Polar residues" evidence="1">
    <location>
        <begin position="736"/>
        <end position="746"/>
    </location>
</feature>
<dbReference type="AlphaFoldDB" id="A0A0L6UYE4"/>
<accession>A0A0L6UYE4</accession>
<organism evidence="2 3">
    <name type="scientific">Puccinia sorghi</name>
    <dbReference type="NCBI Taxonomy" id="27349"/>
    <lineage>
        <taxon>Eukaryota</taxon>
        <taxon>Fungi</taxon>
        <taxon>Dikarya</taxon>
        <taxon>Basidiomycota</taxon>
        <taxon>Pucciniomycotina</taxon>
        <taxon>Pucciniomycetes</taxon>
        <taxon>Pucciniales</taxon>
        <taxon>Pucciniaceae</taxon>
        <taxon>Puccinia</taxon>
    </lineage>
</organism>
<gene>
    <name evidence="2" type="ORF">VP01_3205g1</name>
</gene>
<dbReference type="EMBL" id="LAVV01008175">
    <property type="protein sequence ID" value="KNZ53553.1"/>
    <property type="molecule type" value="Genomic_DNA"/>
</dbReference>
<comment type="caution">
    <text evidence="2">The sequence shown here is derived from an EMBL/GenBank/DDBJ whole genome shotgun (WGS) entry which is preliminary data.</text>
</comment>
<proteinExistence type="predicted"/>
<keyword evidence="3" id="KW-1185">Reference proteome</keyword>
<feature type="region of interest" description="Disordered" evidence="1">
    <location>
        <begin position="722"/>
        <end position="746"/>
    </location>
</feature>
<protein>
    <submittedName>
        <fullName evidence="2">Uncharacterized protein</fullName>
    </submittedName>
</protein>
<reference evidence="2 3" key="1">
    <citation type="submission" date="2015-08" db="EMBL/GenBank/DDBJ databases">
        <title>Next Generation Sequencing and Analysis of the Genome of Puccinia sorghi L Schw, the Causal Agent of Maize Common Rust.</title>
        <authorList>
            <person name="Rochi L."/>
            <person name="Burguener G."/>
            <person name="Darino M."/>
            <person name="Turjanski A."/>
            <person name="Kreff E."/>
            <person name="Dieguez M.J."/>
            <person name="Sacco F."/>
        </authorList>
    </citation>
    <scope>NUCLEOTIDE SEQUENCE [LARGE SCALE GENOMIC DNA]</scope>
    <source>
        <strain evidence="2 3">RO10H11247</strain>
    </source>
</reference>
<evidence type="ECO:0000313" key="2">
    <source>
        <dbReference type="EMBL" id="KNZ53553.1"/>
    </source>
</evidence>
<evidence type="ECO:0000313" key="3">
    <source>
        <dbReference type="Proteomes" id="UP000037035"/>
    </source>
</evidence>
<sequence>MILPIFLEFKYFFKKNWMGKIYVRNCSRLKTTSSCIQPDNSDQHPRIYQQVIHESDVKELACKCHGNSAGVKWRKKINIIIKRKGELGGVFQEARNEIEVKEHGKNKHQINIFEDVFFLSLEVLKVLDNIDKTKLKNMKTGSESRAEVFWSMSENVIKWRYKRDANSVNPASHLHSTSLNDYPWQNVVAGHNNQPPKQSNSLMLHSAATEGLWHPTSSSLYPTGWTVGYIQLCTENTLLDIMQGTADGCPKLWHCAGNSMMAFFGSLSSSGNCSPPPSSKSSIQIGKTVFNLIPLPSNIPARKHNLLLIMVGFIKPRKSSFKKTVARWEANEDTILAKRNYTSMSPDHKHYTHLLDVTNCFSAKAMQVSRRVDLAQGEFFWLLLQPWNDSPSVSASLTKARGSEGKEVRQSPNQWWWLPLLIINLPIHYLITLCSFNLESVNCIQGLLQMIDTLHLSLINQKNKSHHRFVSPKNSKLIFNLSKLTTYFPHPLASDQSQPQIDFQKLMLLTDQHFYVELHHISEQYHVQELTNQICSKLSRPRYSFFPGKLFCNLHYPIQGRDHSLKGDFIQTFHHFGWSDKPIRVWLSKHLSPSSSLLSIVFPHKNIIIHHYLVQGSYFVMYHFNQFKTECHPNLLFIMRQHLLWVSHTTWPPTFSFCPIKTNIHFFSISIPYLQAQKRAPSPAQSPFAYQAPIIPNLMAMKLKMMTKSLIECKYILPSNKQSVSSNNPNGDEANNHQNSQASATQKQHLRKILFVTLLSSQHGKYRIPSHTTPSNSKSTKSRPFRFSFLKFSTKQSTNIPKHTSHDSSKDQPPQPIYSDLERSPESSTTITSKPTTFSYH</sequence>
<feature type="compositionally biased region" description="Polar residues" evidence="1">
    <location>
        <begin position="826"/>
        <end position="841"/>
    </location>
</feature>
<evidence type="ECO:0000256" key="1">
    <source>
        <dbReference type="SAM" id="MobiDB-lite"/>
    </source>
</evidence>
<feature type="region of interest" description="Disordered" evidence="1">
    <location>
        <begin position="796"/>
        <end position="841"/>
    </location>
</feature>